<name>A0A812WF04_SYMPI</name>
<protein>
    <recommendedName>
        <fullName evidence="3">PDZ domain-containing protein</fullName>
    </recommendedName>
</protein>
<evidence type="ECO:0000313" key="1">
    <source>
        <dbReference type="EMBL" id="CAE7668913.1"/>
    </source>
</evidence>
<evidence type="ECO:0000313" key="2">
    <source>
        <dbReference type="Proteomes" id="UP000649617"/>
    </source>
</evidence>
<dbReference type="AlphaFoldDB" id="A0A812WF04"/>
<dbReference type="SUPFAM" id="SSF50156">
    <property type="entry name" value="PDZ domain-like"/>
    <property type="match status" value="1"/>
</dbReference>
<comment type="caution">
    <text evidence="1">The sequence shown here is derived from an EMBL/GenBank/DDBJ whole genome shotgun (WGS) entry which is preliminary data.</text>
</comment>
<keyword evidence="2" id="KW-1185">Reference proteome</keyword>
<proteinExistence type="predicted"/>
<evidence type="ECO:0008006" key="3">
    <source>
        <dbReference type="Google" id="ProtNLM"/>
    </source>
</evidence>
<sequence length="121" mass="13529">MGNIPICCAEEKSPDAEHETMVAEVAIREDPGFSAAPLVITFLLPDGRSTRDVWFYESPLGLDFSMRLPMKVKAVKPGFIGEHSKVQVGWTILRIDGRPVPGSFDATLMMLQMRLQGMRRH</sequence>
<dbReference type="EMBL" id="CAJNIZ010043788">
    <property type="protein sequence ID" value="CAE7668913.1"/>
    <property type="molecule type" value="Genomic_DNA"/>
</dbReference>
<accession>A0A812WF04</accession>
<reference evidence="1" key="1">
    <citation type="submission" date="2021-02" db="EMBL/GenBank/DDBJ databases">
        <authorList>
            <person name="Dougan E. K."/>
            <person name="Rhodes N."/>
            <person name="Thang M."/>
            <person name="Chan C."/>
        </authorList>
    </citation>
    <scope>NUCLEOTIDE SEQUENCE</scope>
</reference>
<organism evidence="1 2">
    <name type="scientific">Symbiodinium pilosum</name>
    <name type="common">Dinoflagellate</name>
    <dbReference type="NCBI Taxonomy" id="2952"/>
    <lineage>
        <taxon>Eukaryota</taxon>
        <taxon>Sar</taxon>
        <taxon>Alveolata</taxon>
        <taxon>Dinophyceae</taxon>
        <taxon>Suessiales</taxon>
        <taxon>Symbiodiniaceae</taxon>
        <taxon>Symbiodinium</taxon>
    </lineage>
</organism>
<dbReference type="Proteomes" id="UP000649617">
    <property type="component" value="Unassembled WGS sequence"/>
</dbReference>
<dbReference type="InterPro" id="IPR036034">
    <property type="entry name" value="PDZ_sf"/>
</dbReference>
<gene>
    <name evidence="1" type="ORF">SPIL2461_LOCUS18393</name>
</gene>